<gene>
    <name evidence="2" type="ORF">Kpho01_19850</name>
</gene>
<dbReference type="OrthoDB" id="3874061at2"/>
<name>A0A9W6PFD3_9ACTN</name>
<accession>A0A9W6PFD3</accession>
<reference evidence="2" key="1">
    <citation type="submission" date="2023-02" db="EMBL/GenBank/DDBJ databases">
        <title>Kitasatospora phosalacinea NBRC 14362.</title>
        <authorList>
            <person name="Ichikawa N."/>
            <person name="Sato H."/>
            <person name="Tonouchi N."/>
        </authorList>
    </citation>
    <scope>NUCLEOTIDE SEQUENCE</scope>
    <source>
        <strain evidence="2">NBRC 14362</strain>
    </source>
</reference>
<sequence length="166" mass="18254">MSLDDDLDLDQVDHFAGVSVDVADFDAFFAEQRQSGSGGVPLRLYGRTYRLPKSMPLLFSLQMERLQHSENPDDVRMILRTLVGEDALDHWAENGMDDREFGIVLIWSAANVRSPGSVSMQRAAALYDEQSAAKARGKAAPAPAPNRAARRKKPKKKGRAASGRPS</sequence>
<feature type="region of interest" description="Disordered" evidence="1">
    <location>
        <begin position="129"/>
        <end position="166"/>
    </location>
</feature>
<dbReference type="EMBL" id="BSRX01000009">
    <property type="protein sequence ID" value="GLW53974.1"/>
    <property type="molecule type" value="Genomic_DNA"/>
</dbReference>
<evidence type="ECO:0000313" key="3">
    <source>
        <dbReference type="Proteomes" id="UP001165143"/>
    </source>
</evidence>
<evidence type="ECO:0008006" key="4">
    <source>
        <dbReference type="Google" id="ProtNLM"/>
    </source>
</evidence>
<dbReference type="AlphaFoldDB" id="A0A9W6PFD3"/>
<proteinExistence type="predicted"/>
<feature type="compositionally biased region" description="Low complexity" evidence="1">
    <location>
        <begin position="132"/>
        <end position="147"/>
    </location>
</feature>
<evidence type="ECO:0000256" key="1">
    <source>
        <dbReference type="SAM" id="MobiDB-lite"/>
    </source>
</evidence>
<organism evidence="2 3">
    <name type="scientific">Kitasatospora phosalacinea</name>
    <dbReference type="NCBI Taxonomy" id="2065"/>
    <lineage>
        <taxon>Bacteria</taxon>
        <taxon>Bacillati</taxon>
        <taxon>Actinomycetota</taxon>
        <taxon>Actinomycetes</taxon>
        <taxon>Kitasatosporales</taxon>
        <taxon>Streptomycetaceae</taxon>
        <taxon>Kitasatospora</taxon>
    </lineage>
</organism>
<comment type="caution">
    <text evidence="2">The sequence shown here is derived from an EMBL/GenBank/DDBJ whole genome shotgun (WGS) entry which is preliminary data.</text>
</comment>
<dbReference type="RefSeq" id="WP_033251418.1">
    <property type="nucleotide sequence ID" value="NZ_BSRX01000009.1"/>
</dbReference>
<evidence type="ECO:0000313" key="2">
    <source>
        <dbReference type="EMBL" id="GLW53974.1"/>
    </source>
</evidence>
<dbReference type="Proteomes" id="UP001165143">
    <property type="component" value="Unassembled WGS sequence"/>
</dbReference>
<protein>
    <recommendedName>
        <fullName evidence="4">Tail assembly chaperone</fullName>
    </recommendedName>
</protein>
<feature type="compositionally biased region" description="Basic residues" evidence="1">
    <location>
        <begin position="148"/>
        <end position="159"/>
    </location>
</feature>